<reference evidence="1" key="2">
    <citation type="journal article" date="2023" name="Science">
        <title>Genomic signatures of disease resistance in endangered staghorn corals.</title>
        <authorList>
            <person name="Vollmer S.V."/>
            <person name="Selwyn J.D."/>
            <person name="Despard B.A."/>
            <person name="Roesel C.L."/>
        </authorList>
    </citation>
    <scope>NUCLEOTIDE SEQUENCE</scope>
    <source>
        <strain evidence="1">K2</strain>
    </source>
</reference>
<protein>
    <submittedName>
        <fullName evidence="1">Uncharacterized protein</fullName>
    </submittedName>
</protein>
<gene>
    <name evidence="1" type="ORF">P5673_033623</name>
</gene>
<dbReference type="EMBL" id="JARQWQ010000304">
    <property type="protein sequence ID" value="KAK2546734.1"/>
    <property type="molecule type" value="Genomic_DNA"/>
</dbReference>
<dbReference type="AlphaFoldDB" id="A0AAD9PPQ3"/>
<evidence type="ECO:0000313" key="2">
    <source>
        <dbReference type="Proteomes" id="UP001249851"/>
    </source>
</evidence>
<sequence length="195" mass="21682">MSTLLYSVGDCAEDILPTLCLDETKATYDQVRATLNGEPHKRYSKSAMKPENGTRSKPERKCMWCGGQQHKRQSCPAKDVSCNSCHQRGQAVYLSKKHAAKRTCINEVADLEEAEVLSLDEIYSGEADVWTAIAKLDTGEAISIVGDKEPWLKHHQLTKSQQISRGPAGTILSVVDTFRTSLTYKEHQISETVLL</sequence>
<dbReference type="Proteomes" id="UP001249851">
    <property type="component" value="Unassembled WGS sequence"/>
</dbReference>
<evidence type="ECO:0000313" key="1">
    <source>
        <dbReference type="EMBL" id="KAK2546734.1"/>
    </source>
</evidence>
<reference evidence="1" key="1">
    <citation type="journal article" date="2023" name="G3 (Bethesda)">
        <title>Whole genome assembly and annotation of the endangered Caribbean coral Acropora cervicornis.</title>
        <authorList>
            <person name="Selwyn J.D."/>
            <person name="Vollmer S.V."/>
        </authorList>
    </citation>
    <scope>NUCLEOTIDE SEQUENCE</scope>
    <source>
        <strain evidence="1">K2</strain>
    </source>
</reference>
<comment type="caution">
    <text evidence="1">The sequence shown here is derived from an EMBL/GenBank/DDBJ whole genome shotgun (WGS) entry which is preliminary data.</text>
</comment>
<keyword evidence="2" id="KW-1185">Reference proteome</keyword>
<organism evidence="1 2">
    <name type="scientific">Acropora cervicornis</name>
    <name type="common">Staghorn coral</name>
    <dbReference type="NCBI Taxonomy" id="6130"/>
    <lineage>
        <taxon>Eukaryota</taxon>
        <taxon>Metazoa</taxon>
        <taxon>Cnidaria</taxon>
        <taxon>Anthozoa</taxon>
        <taxon>Hexacorallia</taxon>
        <taxon>Scleractinia</taxon>
        <taxon>Astrocoeniina</taxon>
        <taxon>Acroporidae</taxon>
        <taxon>Acropora</taxon>
    </lineage>
</organism>
<accession>A0AAD9PPQ3</accession>
<proteinExistence type="predicted"/>
<name>A0AAD9PPQ3_ACRCE</name>